<dbReference type="GO" id="GO:0016787">
    <property type="term" value="F:hydrolase activity"/>
    <property type="evidence" value="ECO:0007669"/>
    <property type="project" value="UniProtKB-KW"/>
</dbReference>
<dbReference type="InterPro" id="IPR036265">
    <property type="entry name" value="HIT-like_sf"/>
</dbReference>
<gene>
    <name evidence="5" type="ORF">C1E24_09935</name>
</gene>
<dbReference type="RefSeq" id="WP_138481002.1">
    <property type="nucleotide sequence ID" value="NZ_PPSW01000014.1"/>
</dbReference>
<organism evidence="5 6">
    <name type="scientific">Pseudoalteromonas phenolica</name>
    <dbReference type="NCBI Taxonomy" id="161398"/>
    <lineage>
        <taxon>Bacteria</taxon>
        <taxon>Pseudomonadati</taxon>
        <taxon>Pseudomonadota</taxon>
        <taxon>Gammaproteobacteria</taxon>
        <taxon>Alteromonadales</taxon>
        <taxon>Pseudoalteromonadaceae</taxon>
        <taxon>Pseudoalteromonas</taxon>
    </lineage>
</organism>
<feature type="active site" description="Tele-AMP-histidine intermediate" evidence="1">
    <location>
        <position position="103"/>
    </location>
</feature>
<dbReference type="InterPro" id="IPR001310">
    <property type="entry name" value="Histidine_triad_HIT"/>
</dbReference>
<dbReference type="Gene3D" id="3.30.428.10">
    <property type="entry name" value="HIT-like"/>
    <property type="match status" value="1"/>
</dbReference>
<dbReference type="EMBL" id="PPSW01000014">
    <property type="protein sequence ID" value="TLX47115.1"/>
    <property type="molecule type" value="Genomic_DNA"/>
</dbReference>
<proteinExistence type="predicted"/>
<feature type="domain" description="HIT" evidence="4">
    <location>
        <begin position="10"/>
        <end position="113"/>
    </location>
</feature>
<accession>A0A5R9Q2G8</accession>
<evidence type="ECO:0000256" key="3">
    <source>
        <dbReference type="PROSITE-ProRule" id="PRU00464"/>
    </source>
</evidence>
<name>A0A5R9Q2G8_9GAMM</name>
<dbReference type="Proteomes" id="UP000309186">
    <property type="component" value="Unassembled WGS sequence"/>
</dbReference>
<dbReference type="SUPFAM" id="SSF54197">
    <property type="entry name" value="HIT-like"/>
    <property type="match status" value="1"/>
</dbReference>
<evidence type="ECO:0000313" key="5">
    <source>
        <dbReference type="EMBL" id="TLX47115.1"/>
    </source>
</evidence>
<evidence type="ECO:0000256" key="1">
    <source>
        <dbReference type="PIRSR" id="PIRSR601310-1"/>
    </source>
</evidence>
<evidence type="ECO:0000313" key="6">
    <source>
        <dbReference type="Proteomes" id="UP000309186"/>
    </source>
</evidence>
<dbReference type="PANTHER" id="PTHR23089">
    <property type="entry name" value="HISTIDINE TRIAD HIT PROTEIN"/>
    <property type="match status" value="1"/>
</dbReference>
<dbReference type="InterPro" id="IPR011146">
    <property type="entry name" value="HIT-like"/>
</dbReference>
<sequence>MASYEGNDFYCDLALSGKVELDVVYEDQHVLAFHHTQPHWPVHIVAIPKQHIPSFTDLGGHDSEQLFHLIMVVQQLARNVEKEYGSARVLTNLGNYQDSKHLHFHVNFGDSKN</sequence>
<protein>
    <submittedName>
        <fullName evidence="5">HIT family hydrolase</fullName>
    </submittedName>
</protein>
<comment type="caution">
    <text evidence="5">The sequence shown here is derived from an EMBL/GenBank/DDBJ whole genome shotgun (WGS) entry which is preliminary data.</text>
</comment>
<dbReference type="AlphaFoldDB" id="A0A5R9Q2G8"/>
<dbReference type="OrthoDB" id="9784774at2"/>
<dbReference type="PROSITE" id="PS51084">
    <property type="entry name" value="HIT_2"/>
    <property type="match status" value="1"/>
</dbReference>
<keyword evidence="5" id="KW-0378">Hydrolase</keyword>
<evidence type="ECO:0000259" key="4">
    <source>
        <dbReference type="PROSITE" id="PS51084"/>
    </source>
</evidence>
<dbReference type="Pfam" id="PF11969">
    <property type="entry name" value="DcpS_C"/>
    <property type="match status" value="1"/>
</dbReference>
<reference evidence="5 6" key="1">
    <citation type="submission" date="2018-01" db="EMBL/GenBank/DDBJ databases">
        <title>Co-occurrence of chitin degradation, pigmentation and bioactivity in marine Pseudoalteromonas.</title>
        <authorList>
            <person name="Paulsen S."/>
            <person name="Gram L."/>
            <person name="Machado H."/>
        </authorList>
    </citation>
    <scope>NUCLEOTIDE SEQUENCE [LARGE SCALE GENOMIC DNA]</scope>
    <source>
        <strain evidence="5 6">S3663</strain>
    </source>
</reference>
<evidence type="ECO:0000256" key="2">
    <source>
        <dbReference type="PIRSR" id="PIRSR601310-3"/>
    </source>
</evidence>
<feature type="short sequence motif" description="Histidine triad motif" evidence="2 3">
    <location>
        <begin position="101"/>
        <end position="105"/>
    </location>
</feature>